<dbReference type="InterPro" id="IPR011701">
    <property type="entry name" value="MFS"/>
</dbReference>
<keyword evidence="3 5" id="KW-1133">Transmembrane helix</keyword>
<accession>A0A512B656</accession>
<dbReference type="Proteomes" id="UP000321532">
    <property type="component" value="Unassembled WGS sequence"/>
</dbReference>
<dbReference type="InterPro" id="IPR020846">
    <property type="entry name" value="MFS_dom"/>
</dbReference>
<evidence type="ECO:0000256" key="5">
    <source>
        <dbReference type="SAM" id="Phobius"/>
    </source>
</evidence>
<keyword evidence="4 5" id="KW-0472">Membrane</keyword>
<dbReference type="OrthoDB" id="9766638at2"/>
<evidence type="ECO:0000259" key="6">
    <source>
        <dbReference type="PROSITE" id="PS50850"/>
    </source>
</evidence>
<evidence type="ECO:0000256" key="3">
    <source>
        <dbReference type="ARBA" id="ARBA00022989"/>
    </source>
</evidence>
<feature type="transmembrane region" description="Helical" evidence="5">
    <location>
        <begin position="416"/>
        <end position="434"/>
    </location>
</feature>
<dbReference type="GO" id="GO:0005886">
    <property type="term" value="C:plasma membrane"/>
    <property type="evidence" value="ECO:0007669"/>
    <property type="project" value="TreeGrafter"/>
</dbReference>
<dbReference type="SUPFAM" id="SSF103473">
    <property type="entry name" value="MFS general substrate transporter"/>
    <property type="match status" value="1"/>
</dbReference>
<feature type="transmembrane region" description="Helical" evidence="5">
    <location>
        <begin position="68"/>
        <end position="87"/>
    </location>
</feature>
<dbReference type="GO" id="GO:0035435">
    <property type="term" value="P:phosphate ion transmembrane transport"/>
    <property type="evidence" value="ECO:0007669"/>
    <property type="project" value="TreeGrafter"/>
</dbReference>
<keyword evidence="8" id="KW-1185">Reference proteome</keyword>
<evidence type="ECO:0000313" key="7">
    <source>
        <dbReference type="EMBL" id="GEO07458.1"/>
    </source>
</evidence>
<protein>
    <submittedName>
        <fullName evidence="7">MFS transporter</fullName>
    </submittedName>
</protein>
<dbReference type="EMBL" id="BJYS01000065">
    <property type="protein sequence ID" value="GEO07458.1"/>
    <property type="molecule type" value="Genomic_DNA"/>
</dbReference>
<sequence>MKTLDIFNTARTVIRETVNPQEVDQQYRYWRKRILYSAFIGYAVYYFCRVNISMALPHMQSDLGYDKFQLGLIVSVLQITYGVGKFLNGIIADRSNPRYVMAIGLFLSGLANLIFGLSSMLWVLVLVWGLNGWFQSMGFPPGARLLSHWYTPKEYGRIWGIFGCSHQVGAAIIFAAGGYLVLMGWQYAFIVPSLFAFITAVFLFNRLGDIPENMGLPPVEEYKGEKLKSLAPARVKSPKFFNEALFKNVLSNKYVWLTAFGNMFLYIVRYGLVTWTPLFISANKGVNITKAGWVLAAFELVGIAGMLLAGYVSDKTFKARRGPTMAIYMFLLAFCIVLFWIAPYGNTILIILILALSGFLVYGPLMLVSVAAATYAGKKSAASASGFTGFWGYVGATISGVGVGGVAEYYGWKGAFMLILFSAFLSAVFFALTWKATPYVEENKV</sequence>
<evidence type="ECO:0000256" key="4">
    <source>
        <dbReference type="ARBA" id="ARBA00023136"/>
    </source>
</evidence>
<dbReference type="RefSeq" id="WP_146905692.1">
    <property type="nucleotide sequence ID" value="NZ_BJYS01000065.1"/>
</dbReference>
<dbReference type="GO" id="GO:0012505">
    <property type="term" value="C:endomembrane system"/>
    <property type="evidence" value="ECO:0007669"/>
    <property type="project" value="UniProtKB-SubCell"/>
</dbReference>
<name>A0A512B656_9BACT</name>
<feature type="transmembrane region" description="Helical" evidence="5">
    <location>
        <begin position="99"/>
        <end position="115"/>
    </location>
</feature>
<dbReference type="PIRSF" id="PIRSF002808">
    <property type="entry name" value="Hexose_phosphate_transp"/>
    <property type="match status" value="1"/>
</dbReference>
<evidence type="ECO:0000313" key="8">
    <source>
        <dbReference type="Proteomes" id="UP000321532"/>
    </source>
</evidence>
<dbReference type="PROSITE" id="PS50850">
    <property type="entry name" value="MFS"/>
    <property type="match status" value="1"/>
</dbReference>
<reference evidence="7 8" key="1">
    <citation type="submission" date="2019-07" db="EMBL/GenBank/DDBJ databases">
        <title>Whole genome shotgun sequence of Adhaeribacter aerolatus NBRC 106133.</title>
        <authorList>
            <person name="Hosoyama A."/>
            <person name="Uohara A."/>
            <person name="Ohji S."/>
            <person name="Ichikawa N."/>
        </authorList>
    </citation>
    <scope>NUCLEOTIDE SEQUENCE [LARGE SCALE GENOMIC DNA]</scope>
    <source>
        <strain evidence="7 8">NBRC 106133</strain>
    </source>
</reference>
<feature type="transmembrane region" description="Helical" evidence="5">
    <location>
        <begin position="187"/>
        <end position="204"/>
    </location>
</feature>
<feature type="transmembrane region" description="Helical" evidence="5">
    <location>
        <begin position="254"/>
        <end position="272"/>
    </location>
</feature>
<comment type="subcellular location">
    <subcellularLocation>
        <location evidence="1">Endomembrane system</location>
        <topology evidence="1">Multi-pass membrane protein</topology>
    </subcellularLocation>
</comment>
<evidence type="ECO:0000256" key="1">
    <source>
        <dbReference type="ARBA" id="ARBA00004127"/>
    </source>
</evidence>
<dbReference type="PANTHER" id="PTHR43826:SF3">
    <property type="entry name" value="GLUCOSE-6-PHOSPHATE EXCHANGER SLC37A4"/>
    <property type="match status" value="1"/>
</dbReference>
<dbReference type="Gene3D" id="1.20.1250.20">
    <property type="entry name" value="MFS general substrate transporter like domains"/>
    <property type="match status" value="2"/>
</dbReference>
<feature type="transmembrane region" description="Helical" evidence="5">
    <location>
        <begin position="348"/>
        <end position="376"/>
    </location>
</feature>
<dbReference type="InterPro" id="IPR036259">
    <property type="entry name" value="MFS_trans_sf"/>
</dbReference>
<dbReference type="GO" id="GO:0061513">
    <property type="term" value="F:glucose 6-phosphate:phosphate antiporter activity"/>
    <property type="evidence" value="ECO:0007669"/>
    <property type="project" value="TreeGrafter"/>
</dbReference>
<comment type="caution">
    <text evidence="7">The sequence shown here is derived from an EMBL/GenBank/DDBJ whole genome shotgun (WGS) entry which is preliminary data.</text>
</comment>
<dbReference type="AlphaFoldDB" id="A0A512B656"/>
<keyword evidence="2 5" id="KW-0812">Transmembrane</keyword>
<proteinExistence type="predicted"/>
<feature type="transmembrane region" description="Helical" evidence="5">
    <location>
        <begin position="34"/>
        <end position="56"/>
    </location>
</feature>
<organism evidence="7 8">
    <name type="scientific">Adhaeribacter aerolatus</name>
    <dbReference type="NCBI Taxonomy" id="670289"/>
    <lineage>
        <taxon>Bacteria</taxon>
        <taxon>Pseudomonadati</taxon>
        <taxon>Bacteroidota</taxon>
        <taxon>Cytophagia</taxon>
        <taxon>Cytophagales</taxon>
        <taxon>Hymenobacteraceae</taxon>
        <taxon>Adhaeribacter</taxon>
    </lineage>
</organism>
<feature type="transmembrane region" description="Helical" evidence="5">
    <location>
        <begin position="388"/>
        <end position="410"/>
    </location>
</feature>
<dbReference type="PANTHER" id="PTHR43826">
    <property type="entry name" value="GLUCOSE-6-PHOSPHATE EXCHANGER SLC37A4"/>
    <property type="match status" value="1"/>
</dbReference>
<feature type="domain" description="Major facilitator superfamily (MFS) profile" evidence="6">
    <location>
        <begin position="34"/>
        <end position="438"/>
    </location>
</feature>
<feature type="transmembrane region" description="Helical" evidence="5">
    <location>
        <begin position="325"/>
        <end position="342"/>
    </location>
</feature>
<dbReference type="InterPro" id="IPR051337">
    <property type="entry name" value="OPA_Antiporter"/>
</dbReference>
<feature type="transmembrane region" description="Helical" evidence="5">
    <location>
        <begin position="292"/>
        <end position="313"/>
    </location>
</feature>
<evidence type="ECO:0000256" key="2">
    <source>
        <dbReference type="ARBA" id="ARBA00022692"/>
    </source>
</evidence>
<gene>
    <name evidence="7" type="ORF">AAE02nite_51220</name>
</gene>
<dbReference type="InterPro" id="IPR000849">
    <property type="entry name" value="Sugar_P_transporter"/>
</dbReference>
<dbReference type="Pfam" id="PF07690">
    <property type="entry name" value="MFS_1"/>
    <property type="match status" value="1"/>
</dbReference>